<dbReference type="NCBIfam" id="TIGR03263">
    <property type="entry name" value="guanyl_kin"/>
    <property type="match status" value="3"/>
</dbReference>
<dbReference type="InterPro" id="IPR027417">
    <property type="entry name" value="P-loop_NTPase"/>
</dbReference>
<keyword evidence="5" id="KW-0677">Repeat</keyword>
<dbReference type="InterPro" id="IPR032675">
    <property type="entry name" value="LRR_dom_sf"/>
</dbReference>
<evidence type="ECO:0000256" key="4">
    <source>
        <dbReference type="ARBA" id="ARBA00022679"/>
    </source>
</evidence>
<feature type="domain" description="Guanylate kinase-like" evidence="9">
    <location>
        <begin position="12"/>
        <end position="196"/>
    </location>
</feature>
<evidence type="ECO:0000313" key="10">
    <source>
        <dbReference type="EMBL" id="KAG8460102.1"/>
    </source>
</evidence>
<evidence type="ECO:0000256" key="5">
    <source>
        <dbReference type="ARBA" id="ARBA00022737"/>
    </source>
</evidence>
<dbReference type="Proteomes" id="UP000751190">
    <property type="component" value="Unassembled WGS sequence"/>
</dbReference>
<dbReference type="Pfam" id="PF00625">
    <property type="entry name" value="Guanylate_kin"/>
    <property type="match status" value="4"/>
</dbReference>
<evidence type="ECO:0000256" key="2">
    <source>
        <dbReference type="ARBA" id="ARBA00012961"/>
    </source>
</evidence>
<dbReference type="GO" id="GO:0005524">
    <property type="term" value="F:ATP binding"/>
    <property type="evidence" value="ECO:0007669"/>
    <property type="project" value="UniProtKB-KW"/>
</dbReference>
<dbReference type="SUPFAM" id="SSF52058">
    <property type="entry name" value="L domain-like"/>
    <property type="match status" value="1"/>
</dbReference>
<sequence>MGPRAGAAKGRSRPVVLVGAFAETRDKALAALVAEHTTRLGLAVRHTSRARADGEEDGVHYHFASKAELEEAIAAGRQFVEYACVDGEYYATSHAAVAAVTAARKACVLTLDAQTAELAAAGGFDATFVLLLPPSPEALETRLRAAGLRNDDLAAQLARAAHEVDLPERLPGVFAHVIAEGSSPAETAALIADAIAPRAAFVVICGPSGVGKGTLIGKLLQDFPDDFGFCVSHTTRAPRPGEVDGVHYHFASKAAMAEAIERGEFVEHALVHGIYYGTSKAAVENVTRLGKSCILDLDVQGARAIKAAGGLDGATFIFVAPPSLDELEARLRARGTDTEDTLRARLANARTDLAAAKEPGLFDHVVVNNELERAYRLLRQRLTGVAPPVVICGPSGVGKGTLIGKLLHSAPDDFGFCVSHTTRAPRPGEVDGVHYHFASKAAMAEAIERGEFVEHALVHGNYYGTSKAAVDAVARLGKSCILDIDVQGAHSVRASGMGAVFIFVAPPSLDELEARLRGRKTESEEKMALRLANARTELAAAKEPGLFDHVVVNDELTATFCHLRELLTGMAPPVLICGPSGVGKGTLIGKLLQDFQDDFGFCVSHTTRAPRPGEVDGVHYHFASKAAMAEAIERGEFVEHALVHGNYYGTSKAAVENVTRLGKSCILDLDVQGARNVRGSALGAVFIFVAPPSLVELEARLRGRGTETEEKVALRLANARTELTAADEPGFFDHKLINDDLDDTYVALKRTISHYRTLHFSQPLIARGLGRLTPDLPPPMPAGECAQSAYQIGQHALSLRGCYASDASLVARCVSLHMLDLSHNKLSSLQPLGALRHLLVLDASFNTLDAAGALFDPPLNLQELNLSHNRVRTASAVSAHRQLRTLDLSHNALESLDGLGTLECLAELCVESNGLRSVGGLDGAPLLATVRAAHNAIERLDGLPALAHLTALDVSDNLLSSLAGLHGCSGLMDLHAGRNAVANSNEMRHVAHLALLRTLDLSDNPVVHCGSEAVPYRVHVAQQLPSLVSLDGEPVSAEEKVGAAWHFGAADAELRRIRDKHLPAEGILPAPPRPRVPLSAS</sequence>
<feature type="domain" description="Guanylate kinase-like" evidence="9">
    <location>
        <begin position="386"/>
        <end position="568"/>
    </location>
</feature>
<keyword evidence="3" id="KW-0433">Leucine-rich repeat</keyword>
<name>A0A8J6C2S5_DIALT</name>
<organism evidence="10 11">
    <name type="scientific">Diacronema lutheri</name>
    <name type="common">Unicellular marine alga</name>
    <name type="synonym">Monochrysis lutheri</name>
    <dbReference type="NCBI Taxonomy" id="2081491"/>
    <lineage>
        <taxon>Eukaryota</taxon>
        <taxon>Haptista</taxon>
        <taxon>Haptophyta</taxon>
        <taxon>Pavlovophyceae</taxon>
        <taxon>Pavlovales</taxon>
        <taxon>Pavlovaceae</taxon>
        <taxon>Diacronema</taxon>
    </lineage>
</organism>
<dbReference type="FunFam" id="3.30.63.10:FF:000002">
    <property type="entry name" value="Guanylate kinase 1"/>
    <property type="match status" value="3"/>
</dbReference>
<dbReference type="Gene3D" id="3.80.10.10">
    <property type="entry name" value="Ribonuclease Inhibitor"/>
    <property type="match status" value="2"/>
</dbReference>
<dbReference type="EC" id="2.7.4.8" evidence="2"/>
<feature type="domain" description="Guanylate kinase-like" evidence="9">
    <location>
        <begin position="571"/>
        <end position="753"/>
    </location>
</feature>
<reference evidence="10" key="1">
    <citation type="submission" date="2021-05" db="EMBL/GenBank/DDBJ databases">
        <title>The genome of the haptophyte Pavlova lutheri (Diacronema luteri, Pavlovales) - a model for lipid biosynthesis in eukaryotic algae.</title>
        <authorList>
            <person name="Hulatt C.J."/>
            <person name="Posewitz M.C."/>
        </authorList>
    </citation>
    <scope>NUCLEOTIDE SEQUENCE</scope>
    <source>
        <strain evidence="10">NIVA-4/92</strain>
    </source>
</reference>
<keyword evidence="11" id="KW-1185">Reference proteome</keyword>
<evidence type="ECO:0000259" key="9">
    <source>
        <dbReference type="PROSITE" id="PS50052"/>
    </source>
</evidence>
<dbReference type="InterPro" id="IPR017665">
    <property type="entry name" value="Guanylate_kinase"/>
</dbReference>
<evidence type="ECO:0000256" key="8">
    <source>
        <dbReference type="ARBA" id="ARBA00022840"/>
    </source>
</evidence>
<dbReference type="PANTHER" id="PTHR23117">
    <property type="entry name" value="GUANYLATE KINASE-RELATED"/>
    <property type="match status" value="1"/>
</dbReference>
<dbReference type="HAMAP" id="MF_00328">
    <property type="entry name" value="Guanylate_kinase"/>
    <property type="match status" value="2"/>
</dbReference>
<keyword evidence="7" id="KW-0418">Kinase</keyword>
<comment type="caution">
    <text evidence="10">The sequence shown here is derived from an EMBL/GenBank/DDBJ whole genome shotgun (WGS) entry which is preliminary data.</text>
</comment>
<evidence type="ECO:0000256" key="3">
    <source>
        <dbReference type="ARBA" id="ARBA00022614"/>
    </source>
</evidence>
<dbReference type="Gene3D" id="3.30.63.10">
    <property type="entry name" value="Guanylate Kinase phosphate binding domain"/>
    <property type="match status" value="2"/>
</dbReference>
<dbReference type="OrthoDB" id="6334211at2759"/>
<comment type="similarity">
    <text evidence="1">Belongs to the guanylate kinase family.</text>
</comment>
<dbReference type="PROSITE" id="PS51450">
    <property type="entry name" value="LRR"/>
    <property type="match status" value="4"/>
</dbReference>
<dbReference type="InterPro" id="IPR008144">
    <property type="entry name" value="Guanylate_kin-like_dom"/>
</dbReference>
<dbReference type="FunFam" id="3.40.50.300:FF:000776">
    <property type="entry name" value="Guanylate kinase 2"/>
    <property type="match status" value="3"/>
</dbReference>
<dbReference type="SMART" id="SM00369">
    <property type="entry name" value="LRR_TYP"/>
    <property type="match status" value="3"/>
</dbReference>
<dbReference type="PROSITE" id="PS50052">
    <property type="entry name" value="GUANYLATE_KINASE_2"/>
    <property type="match status" value="4"/>
</dbReference>
<accession>A0A8J6C2S5</accession>
<proteinExistence type="inferred from homology"/>
<protein>
    <recommendedName>
        <fullName evidence="2">guanylate kinase</fullName>
        <ecNumber evidence="2">2.7.4.8</ecNumber>
    </recommendedName>
</protein>
<dbReference type="SMART" id="SM00072">
    <property type="entry name" value="GuKc"/>
    <property type="match status" value="4"/>
</dbReference>
<dbReference type="CDD" id="cd00071">
    <property type="entry name" value="GMPK"/>
    <property type="match status" value="3"/>
</dbReference>
<evidence type="ECO:0000256" key="7">
    <source>
        <dbReference type="ARBA" id="ARBA00022777"/>
    </source>
</evidence>
<dbReference type="AlphaFoldDB" id="A0A8J6C2S5"/>
<dbReference type="PANTHER" id="PTHR23117:SF13">
    <property type="entry name" value="GUANYLATE KINASE"/>
    <property type="match status" value="1"/>
</dbReference>
<evidence type="ECO:0000256" key="6">
    <source>
        <dbReference type="ARBA" id="ARBA00022741"/>
    </source>
</evidence>
<dbReference type="SUPFAM" id="SSF52540">
    <property type="entry name" value="P-loop containing nucleoside triphosphate hydrolases"/>
    <property type="match status" value="4"/>
</dbReference>
<dbReference type="EMBL" id="JAGTXO010000035">
    <property type="protein sequence ID" value="KAG8460102.1"/>
    <property type="molecule type" value="Genomic_DNA"/>
</dbReference>
<dbReference type="GO" id="GO:0004385">
    <property type="term" value="F:GMP kinase activity"/>
    <property type="evidence" value="ECO:0007669"/>
    <property type="project" value="UniProtKB-EC"/>
</dbReference>
<dbReference type="InterPro" id="IPR008145">
    <property type="entry name" value="GK/Ca_channel_bsu"/>
</dbReference>
<evidence type="ECO:0000256" key="1">
    <source>
        <dbReference type="ARBA" id="ARBA00005790"/>
    </source>
</evidence>
<dbReference type="InterPro" id="IPR003591">
    <property type="entry name" value="Leu-rich_rpt_typical-subtyp"/>
</dbReference>
<dbReference type="GO" id="GO:0005829">
    <property type="term" value="C:cytosol"/>
    <property type="evidence" value="ECO:0007669"/>
    <property type="project" value="TreeGrafter"/>
</dbReference>
<keyword evidence="6" id="KW-0547">Nucleotide-binding</keyword>
<feature type="domain" description="Guanylate kinase-like" evidence="9">
    <location>
        <begin position="199"/>
        <end position="383"/>
    </location>
</feature>
<dbReference type="SMART" id="SM00365">
    <property type="entry name" value="LRR_SD22"/>
    <property type="match status" value="5"/>
</dbReference>
<evidence type="ECO:0000313" key="11">
    <source>
        <dbReference type="Proteomes" id="UP000751190"/>
    </source>
</evidence>
<dbReference type="Gene3D" id="3.40.50.300">
    <property type="entry name" value="P-loop containing nucleotide triphosphate hydrolases"/>
    <property type="match status" value="4"/>
</dbReference>
<dbReference type="InterPro" id="IPR001611">
    <property type="entry name" value="Leu-rich_rpt"/>
</dbReference>
<gene>
    <name evidence="10" type="ORF">KFE25_014247</name>
</gene>
<keyword evidence="4" id="KW-0808">Transferase</keyword>
<keyword evidence="8" id="KW-0067">ATP-binding</keyword>